<organism evidence="10 11">
    <name type="scientific">Microbacterium aquimaris</name>
    <dbReference type="NCBI Taxonomy" id="459816"/>
    <lineage>
        <taxon>Bacteria</taxon>
        <taxon>Bacillati</taxon>
        <taxon>Actinomycetota</taxon>
        <taxon>Actinomycetes</taxon>
        <taxon>Micrococcales</taxon>
        <taxon>Microbacteriaceae</taxon>
        <taxon>Microbacterium</taxon>
    </lineage>
</organism>
<keyword evidence="2 7" id="KW-0813">Transport</keyword>
<comment type="subcellular location">
    <subcellularLocation>
        <location evidence="1 7">Cell membrane</location>
        <topology evidence="1 7">Multi-pass membrane protein</topology>
    </subcellularLocation>
</comment>
<dbReference type="PROSITE" id="PS50928">
    <property type="entry name" value="ABC_TM1"/>
    <property type="match status" value="1"/>
</dbReference>
<dbReference type="RefSeq" id="WP_194423093.1">
    <property type="nucleotide sequence ID" value="NZ_BAAAPT010000001.1"/>
</dbReference>
<feature type="transmembrane region" description="Helical" evidence="7">
    <location>
        <begin position="127"/>
        <end position="147"/>
    </location>
</feature>
<dbReference type="InterPro" id="IPR035906">
    <property type="entry name" value="MetI-like_sf"/>
</dbReference>
<dbReference type="SUPFAM" id="SSF161098">
    <property type="entry name" value="MetI-like"/>
    <property type="match status" value="1"/>
</dbReference>
<protein>
    <submittedName>
        <fullName evidence="10">Sugar ABC transporter permease</fullName>
    </submittedName>
</protein>
<reference evidence="10 11" key="1">
    <citation type="submission" date="2023-10" db="EMBL/GenBank/DDBJ databases">
        <title>Microbacterium xanthum sp. nov., isolated from seaweed.</title>
        <authorList>
            <person name="Lee S.D."/>
        </authorList>
    </citation>
    <scope>NUCLEOTIDE SEQUENCE [LARGE SCALE GENOMIC DNA]</scope>
    <source>
        <strain evidence="10 11">KCTC 19124</strain>
    </source>
</reference>
<dbReference type="Proteomes" id="UP001291912">
    <property type="component" value="Unassembled WGS sequence"/>
</dbReference>
<comment type="caution">
    <text evidence="10">The sequence shown here is derived from an EMBL/GenBank/DDBJ whole genome shotgun (WGS) entry which is preliminary data.</text>
</comment>
<keyword evidence="5 7" id="KW-1133">Transmembrane helix</keyword>
<name>A0ABU5N2P4_9MICO</name>
<evidence type="ECO:0000256" key="5">
    <source>
        <dbReference type="ARBA" id="ARBA00022989"/>
    </source>
</evidence>
<dbReference type="Gene3D" id="1.10.3720.10">
    <property type="entry name" value="MetI-like"/>
    <property type="match status" value="1"/>
</dbReference>
<feature type="region of interest" description="Disordered" evidence="8">
    <location>
        <begin position="1"/>
        <end position="22"/>
    </location>
</feature>
<gene>
    <name evidence="10" type="ORF">R2Q92_00815</name>
</gene>
<keyword evidence="3" id="KW-1003">Cell membrane</keyword>
<dbReference type="Pfam" id="PF00528">
    <property type="entry name" value="BPD_transp_1"/>
    <property type="match status" value="1"/>
</dbReference>
<dbReference type="CDD" id="cd06261">
    <property type="entry name" value="TM_PBP2"/>
    <property type="match status" value="1"/>
</dbReference>
<proteinExistence type="inferred from homology"/>
<accession>A0ABU5N2P4</accession>
<dbReference type="SUPFAM" id="SSF160964">
    <property type="entry name" value="MalF N-terminal region-like"/>
    <property type="match status" value="1"/>
</dbReference>
<evidence type="ECO:0000256" key="6">
    <source>
        <dbReference type="ARBA" id="ARBA00023136"/>
    </source>
</evidence>
<feature type="transmembrane region" description="Helical" evidence="7">
    <location>
        <begin position="176"/>
        <end position="201"/>
    </location>
</feature>
<dbReference type="PANTHER" id="PTHR30193:SF37">
    <property type="entry name" value="INNER MEMBRANE ABC TRANSPORTER PERMEASE PROTEIN YCJO"/>
    <property type="match status" value="1"/>
</dbReference>
<feature type="transmembrane region" description="Helical" evidence="7">
    <location>
        <begin position="29"/>
        <end position="51"/>
    </location>
</feature>
<dbReference type="InterPro" id="IPR000515">
    <property type="entry name" value="MetI-like"/>
</dbReference>
<dbReference type="EMBL" id="JAWJYN010000001">
    <property type="protein sequence ID" value="MDZ8160360.1"/>
    <property type="molecule type" value="Genomic_DNA"/>
</dbReference>
<feature type="domain" description="ABC transmembrane type-1" evidence="9">
    <location>
        <begin position="89"/>
        <end position="303"/>
    </location>
</feature>
<feature type="transmembrane region" description="Helical" evidence="7">
    <location>
        <begin position="93"/>
        <end position="115"/>
    </location>
</feature>
<evidence type="ECO:0000313" key="10">
    <source>
        <dbReference type="EMBL" id="MDZ8160360.1"/>
    </source>
</evidence>
<evidence type="ECO:0000256" key="4">
    <source>
        <dbReference type="ARBA" id="ARBA00022692"/>
    </source>
</evidence>
<feature type="compositionally biased region" description="Low complexity" evidence="8">
    <location>
        <begin position="1"/>
        <end position="10"/>
    </location>
</feature>
<evidence type="ECO:0000256" key="1">
    <source>
        <dbReference type="ARBA" id="ARBA00004651"/>
    </source>
</evidence>
<dbReference type="InterPro" id="IPR051393">
    <property type="entry name" value="ABC_transporter_permease"/>
</dbReference>
<keyword evidence="11" id="KW-1185">Reference proteome</keyword>
<dbReference type="PANTHER" id="PTHR30193">
    <property type="entry name" value="ABC TRANSPORTER PERMEASE PROTEIN"/>
    <property type="match status" value="1"/>
</dbReference>
<evidence type="ECO:0000256" key="7">
    <source>
        <dbReference type="RuleBase" id="RU363032"/>
    </source>
</evidence>
<evidence type="ECO:0000256" key="8">
    <source>
        <dbReference type="SAM" id="MobiDB-lite"/>
    </source>
</evidence>
<keyword evidence="4 7" id="KW-0812">Transmembrane</keyword>
<feature type="transmembrane region" description="Helical" evidence="7">
    <location>
        <begin position="282"/>
        <end position="302"/>
    </location>
</feature>
<evidence type="ECO:0000313" key="11">
    <source>
        <dbReference type="Proteomes" id="UP001291912"/>
    </source>
</evidence>
<comment type="similarity">
    <text evidence="7">Belongs to the binding-protein-dependent transport system permease family.</text>
</comment>
<evidence type="ECO:0000256" key="2">
    <source>
        <dbReference type="ARBA" id="ARBA00022448"/>
    </source>
</evidence>
<sequence>MAQTAATVTASPPPAGGSGPVRRRDRRQWLFWLAVAPALLIFGVFSLYPVAQVIYYSFTDYNGFTSGAEFIGLQNYLRAFTDEDLHEAIWHTVVYAFFYIIVQLIVAFLIAVLLGGRLLAGNLYRSIFFVPFIISPVAVVFAWSFMLDPNTGTINTMLRSVGLDFLAQDWLGNYDLALFAVIAIDLWRNLGFSIVIFLAGLGTIPEEVVEAARIDGASPWQTLMHITVPMMKPTIGLATVLAINGALRAFDTVFLLTQGGPGGQTELYMTRTFAEAFSYNQFGYAAALTVFVLVALIIIAGLQNRMNTSQSGSGK</sequence>
<keyword evidence="6 7" id="KW-0472">Membrane</keyword>
<feature type="transmembrane region" description="Helical" evidence="7">
    <location>
        <begin position="222"/>
        <end position="247"/>
    </location>
</feature>
<evidence type="ECO:0000256" key="3">
    <source>
        <dbReference type="ARBA" id="ARBA00022475"/>
    </source>
</evidence>
<evidence type="ECO:0000259" key="9">
    <source>
        <dbReference type="PROSITE" id="PS50928"/>
    </source>
</evidence>